<reference evidence="1" key="1">
    <citation type="journal article" date="2005" name="PLoS Biol.">
        <title>The genomes of Oryza sativa: a history of duplications.</title>
        <authorList>
            <person name="Yu J."/>
            <person name="Wang J."/>
            <person name="Lin W."/>
            <person name="Li S."/>
            <person name="Li H."/>
            <person name="Zhou J."/>
            <person name="Ni P."/>
            <person name="Dong W."/>
            <person name="Hu S."/>
            <person name="Zeng C."/>
            <person name="Zhang J."/>
            <person name="Zhang Y."/>
            <person name="Li R."/>
            <person name="Xu Z."/>
            <person name="Li S."/>
            <person name="Li X."/>
            <person name="Zheng H."/>
            <person name="Cong L."/>
            <person name="Lin L."/>
            <person name="Yin J."/>
            <person name="Geng J."/>
            <person name="Li G."/>
            <person name="Shi J."/>
            <person name="Liu J."/>
            <person name="Lv H."/>
            <person name="Li J."/>
            <person name="Wang J."/>
            <person name="Deng Y."/>
            <person name="Ran L."/>
            <person name="Shi X."/>
            <person name="Wang X."/>
            <person name="Wu Q."/>
            <person name="Li C."/>
            <person name="Ren X."/>
            <person name="Wang J."/>
            <person name="Wang X."/>
            <person name="Li D."/>
            <person name="Liu D."/>
            <person name="Zhang X."/>
            <person name="Ji Z."/>
            <person name="Zhao W."/>
            <person name="Sun Y."/>
            <person name="Zhang Z."/>
            <person name="Bao J."/>
            <person name="Han Y."/>
            <person name="Dong L."/>
            <person name="Ji J."/>
            <person name="Chen P."/>
            <person name="Wu S."/>
            <person name="Liu J."/>
            <person name="Xiao Y."/>
            <person name="Bu D."/>
            <person name="Tan J."/>
            <person name="Yang L."/>
            <person name="Ye C."/>
            <person name="Zhang J."/>
            <person name="Xu J."/>
            <person name="Zhou Y."/>
            <person name="Yu Y."/>
            <person name="Zhang B."/>
            <person name="Zhuang S."/>
            <person name="Wei H."/>
            <person name="Liu B."/>
            <person name="Lei M."/>
            <person name="Yu H."/>
            <person name="Li Y."/>
            <person name="Xu H."/>
            <person name="Wei S."/>
            <person name="He X."/>
            <person name="Fang L."/>
            <person name="Zhang Z."/>
            <person name="Zhang Y."/>
            <person name="Huang X."/>
            <person name="Su Z."/>
            <person name="Tong W."/>
            <person name="Li J."/>
            <person name="Tong Z."/>
            <person name="Li S."/>
            <person name="Ye J."/>
            <person name="Wang L."/>
            <person name="Fang L."/>
            <person name="Lei T."/>
            <person name="Chen C."/>
            <person name="Chen H."/>
            <person name="Xu Z."/>
            <person name="Li H."/>
            <person name="Huang H."/>
            <person name="Zhang F."/>
            <person name="Xu H."/>
            <person name="Li N."/>
            <person name="Zhao C."/>
            <person name="Li S."/>
            <person name="Dong L."/>
            <person name="Huang Y."/>
            <person name="Li L."/>
            <person name="Xi Y."/>
            <person name="Qi Q."/>
            <person name="Li W."/>
            <person name="Zhang B."/>
            <person name="Hu W."/>
            <person name="Zhang Y."/>
            <person name="Tian X."/>
            <person name="Jiao Y."/>
            <person name="Liang X."/>
            <person name="Jin J."/>
            <person name="Gao L."/>
            <person name="Zheng W."/>
            <person name="Hao B."/>
            <person name="Liu S."/>
            <person name="Wang W."/>
            <person name="Yuan L."/>
            <person name="Cao M."/>
            <person name="McDermott J."/>
            <person name="Samudrala R."/>
            <person name="Wang J."/>
            <person name="Wong G.K."/>
            <person name="Yang H."/>
        </authorList>
    </citation>
    <scope>NUCLEOTIDE SEQUENCE [LARGE SCALE GENOMIC DNA]</scope>
</reference>
<gene>
    <name evidence="1" type="ORF">OsJ_11151</name>
</gene>
<organism evidence="1">
    <name type="scientific">Oryza sativa subsp. japonica</name>
    <name type="common">Rice</name>
    <dbReference type="NCBI Taxonomy" id="39947"/>
    <lineage>
        <taxon>Eukaryota</taxon>
        <taxon>Viridiplantae</taxon>
        <taxon>Streptophyta</taxon>
        <taxon>Embryophyta</taxon>
        <taxon>Tracheophyta</taxon>
        <taxon>Spermatophyta</taxon>
        <taxon>Magnoliopsida</taxon>
        <taxon>Liliopsida</taxon>
        <taxon>Poales</taxon>
        <taxon>Poaceae</taxon>
        <taxon>BOP clade</taxon>
        <taxon>Oryzoideae</taxon>
        <taxon>Oryzeae</taxon>
        <taxon>Oryzinae</taxon>
        <taxon>Oryza</taxon>
        <taxon>Oryza sativa</taxon>
    </lineage>
</organism>
<dbReference type="AlphaFoldDB" id="B9F8V5"/>
<dbReference type="EMBL" id="CM000140">
    <property type="protein sequence ID" value="EEE59203.1"/>
    <property type="molecule type" value="Genomic_DNA"/>
</dbReference>
<protein>
    <submittedName>
        <fullName evidence="1">Uncharacterized protein</fullName>
    </submittedName>
</protein>
<dbReference type="Proteomes" id="UP000007752">
    <property type="component" value="Chromosome 3"/>
</dbReference>
<sequence length="199" mass="20653">MTSLLPSCPRPPWELDTVVLRADAPAGAVSRAVHGPAAAWTPPPGKAPRWIEFWTDAAAAGDRFVEVSTCTSTRANAAPQWVRWYLEWAGSVLRRGGWGGGEVEEMTTGSGGGGEEAVALALTVDRCCGELGRAGWGAEEVVEALGALLGPRTRKRPAVALPPDVAARVGRLAEAVSRAVFTGSGSGSGGNPEPAKRPF</sequence>
<proteinExistence type="predicted"/>
<evidence type="ECO:0000313" key="1">
    <source>
        <dbReference type="EMBL" id="EEE59203.1"/>
    </source>
</evidence>
<dbReference type="PANTHER" id="PTHR32011:SF5">
    <property type="entry name" value="EXPRESSED PROTEIN"/>
    <property type="match status" value="1"/>
</dbReference>
<reference evidence="1" key="2">
    <citation type="submission" date="2008-12" db="EMBL/GenBank/DDBJ databases">
        <title>Improved gene annotation of the rice (Oryza sativa) genomes.</title>
        <authorList>
            <person name="Wang J."/>
            <person name="Li R."/>
            <person name="Fan W."/>
            <person name="Huang Q."/>
            <person name="Zhang J."/>
            <person name="Zhou Y."/>
            <person name="Hu Y."/>
            <person name="Zi S."/>
            <person name="Li J."/>
            <person name="Ni P."/>
            <person name="Zheng H."/>
            <person name="Zhang Y."/>
            <person name="Zhao M."/>
            <person name="Hao Q."/>
            <person name="McDermott J."/>
            <person name="Samudrala R."/>
            <person name="Kristiansen K."/>
            <person name="Wong G.K.-S."/>
        </authorList>
    </citation>
    <scope>NUCLEOTIDE SEQUENCE</scope>
</reference>
<dbReference type="PANTHER" id="PTHR32011">
    <property type="entry name" value="OS08G0472400 PROTEIN"/>
    <property type="match status" value="1"/>
</dbReference>
<name>B9F8V5_ORYSJ</name>
<accession>B9F8V5</accession>